<dbReference type="GO" id="GO:0032259">
    <property type="term" value="P:methylation"/>
    <property type="evidence" value="ECO:0007669"/>
    <property type="project" value="UniProtKB-KW"/>
</dbReference>
<organism evidence="6 7">
    <name type="scientific">Allocatelliglobosispora scoriae</name>
    <dbReference type="NCBI Taxonomy" id="643052"/>
    <lineage>
        <taxon>Bacteria</taxon>
        <taxon>Bacillati</taxon>
        <taxon>Actinomycetota</taxon>
        <taxon>Actinomycetes</taxon>
        <taxon>Micromonosporales</taxon>
        <taxon>Micromonosporaceae</taxon>
        <taxon>Allocatelliglobosispora</taxon>
    </lineage>
</organism>
<gene>
    <name evidence="6" type="ORF">F4553_006520</name>
</gene>
<sequence>MSGAAGLLATVVGGVVGGEPPIRLRAWDGTESGPAGGPVLVVNDPQALRRLLWQPNELGLAQAYVTKEIDVEGDIELALRTVWRFARTSLPDGVRVGVPQRMRALTTAIKLGAFGLPPAPPEVQAQLDGDLHSRERDRAAIAHHYDLSNEFYALLLDETMAYSCAYFTADGMSLADAQRAKLDLICTKLGLKPGMRLLDVGCGWGSLTAHAAEHYGVEVVAVTLAAQQHAFVTARVAAAGLDHLVQVRLSDYRDIADTGFDAVATVEMGEHVGEDKYPAFIRGLRDKLQPGGRLLVQQMSRGANRPGGGAFIESYIAPDMHMRPVGETVAMIERAGLEVRHVEALREHYTRTARAWLATLEERWDAVVDLVGEPTARVWRLYLVGGALAFEERRMGVDQILAVRDA</sequence>
<dbReference type="EC" id="2.1.1.79" evidence="6"/>
<dbReference type="InterPro" id="IPR050723">
    <property type="entry name" value="CFA/CMAS"/>
</dbReference>
<name>A0A841BZR5_9ACTN</name>
<evidence type="ECO:0000256" key="3">
    <source>
        <dbReference type="ARBA" id="ARBA00022679"/>
    </source>
</evidence>
<dbReference type="InterPro" id="IPR003333">
    <property type="entry name" value="CMAS"/>
</dbReference>
<dbReference type="GO" id="GO:0008610">
    <property type="term" value="P:lipid biosynthetic process"/>
    <property type="evidence" value="ECO:0007669"/>
    <property type="project" value="InterPro"/>
</dbReference>
<keyword evidence="5" id="KW-0443">Lipid metabolism</keyword>
<evidence type="ECO:0000256" key="1">
    <source>
        <dbReference type="ARBA" id="ARBA00010815"/>
    </source>
</evidence>
<evidence type="ECO:0000313" key="6">
    <source>
        <dbReference type="EMBL" id="MBB5873086.1"/>
    </source>
</evidence>
<evidence type="ECO:0000256" key="5">
    <source>
        <dbReference type="ARBA" id="ARBA00023098"/>
    </source>
</evidence>
<dbReference type="PANTHER" id="PTHR43667">
    <property type="entry name" value="CYCLOPROPANE-FATTY-ACYL-PHOSPHOLIPID SYNTHASE"/>
    <property type="match status" value="1"/>
</dbReference>
<dbReference type="RefSeq" id="WP_184843707.1">
    <property type="nucleotide sequence ID" value="NZ_JACHMN010000003.1"/>
</dbReference>
<keyword evidence="3 6" id="KW-0808">Transferase</keyword>
<dbReference type="SUPFAM" id="SSF53335">
    <property type="entry name" value="S-adenosyl-L-methionine-dependent methyltransferases"/>
    <property type="match status" value="1"/>
</dbReference>
<reference evidence="6 7" key="1">
    <citation type="submission" date="2020-08" db="EMBL/GenBank/DDBJ databases">
        <title>Sequencing the genomes of 1000 actinobacteria strains.</title>
        <authorList>
            <person name="Klenk H.-P."/>
        </authorList>
    </citation>
    <scope>NUCLEOTIDE SEQUENCE [LARGE SCALE GENOMIC DNA]</scope>
    <source>
        <strain evidence="6 7">DSM 45362</strain>
    </source>
</reference>
<evidence type="ECO:0000313" key="7">
    <source>
        <dbReference type="Proteomes" id="UP000587527"/>
    </source>
</evidence>
<keyword evidence="7" id="KW-1185">Reference proteome</keyword>
<dbReference type="EMBL" id="JACHMN010000003">
    <property type="protein sequence ID" value="MBB5873086.1"/>
    <property type="molecule type" value="Genomic_DNA"/>
</dbReference>
<dbReference type="GO" id="GO:0008825">
    <property type="term" value="F:cyclopropane-fatty-acyl-phospholipid synthase activity"/>
    <property type="evidence" value="ECO:0007669"/>
    <property type="project" value="UniProtKB-EC"/>
</dbReference>
<keyword evidence="2 6" id="KW-0489">Methyltransferase</keyword>
<keyword evidence="4" id="KW-0949">S-adenosyl-L-methionine</keyword>
<dbReference type="PIRSF" id="PIRSF003085">
    <property type="entry name" value="CMAS"/>
    <property type="match status" value="1"/>
</dbReference>
<dbReference type="PANTHER" id="PTHR43667:SF1">
    <property type="entry name" value="CYCLOPROPANE-FATTY-ACYL-PHOSPHOLIPID SYNTHASE"/>
    <property type="match status" value="1"/>
</dbReference>
<accession>A0A841BZR5</accession>
<dbReference type="Proteomes" id="UP000587527">
    <property type="component" value="Unassembled WGS sequence"/>
</dbReference>
<comment type="caution">
    <text evidence="6">The sequence shown here is derived from an EMBL/GenBank/DDBJ whole genome shotgun (WGS) entry which is preliminary data.</text>
</comment>
<dbReference type="CDD" id="cd02440">
    <property type="entry name" value="AdoMet_MTases"/>
    <property type="match status" value="1"/>
</dbReference>
<evidence type="ECO:0000256" key="2">
    <source>
        <dbReference type="ARBA" id="ARBA00022603"/>
    </source>
</evidence>
<evidence type="ECO:0000256" key="4">
    <source>
        <dbReference type="ARBA" id="ARBA00022691"/>
    </source>
</evidence>
<dbReference type="Gene3D" id="3.40.50.150">
    <property type="entry name" value="Vaccinia Virus protein VP39"/>
    <property type="match status" value="1"/>
</dbReference>
<comment type="similarity">
    <text evidence="1">Belongs to the CFA/CMAS family.</text>
</comment>
<proteinExistence type="inferred from homology"/>
<dbReference type="InterPro" id="IPR029063">
    <property type="entry name" value="SAM-dependent_MTases_sf"/>
</dbReference>
<dbReference type="Pfam" id="PF02353">
    <property type="entry name" value="CMAS"/>
    <property type="match status" value="1"/>
</dbReference>
<protein>
    <submittedName>
        <fullName evidence="6">Cyclopropane-fatty-acyl-phospholipid synthase</fullName>
        <ecNumber evidence="6">2.1.1.79</ecNumber>
    </submittedName>
</protein>
<dbReference type="AlphaFoldDB" id="A0A841BZR5"/>